<dbReference type="PROSITE" id="PS50003">
    <property type="entry name" value="PH_DOMAIN"/>
    <property type="match status" value="1"/>
</dbReference>
<dbReference type="InterPro" id="IPR051364">
    <property type="entry name" value="Cytokinesis/Rho-signaling"/>
</dbReference>
<dbReference type="GO" id="GO:0000915">
    <property type="term" value="P:actomyosin contractile ring assembly"/>
    <property type="evidence" value="ECO:0007669"/>
    <property type="project" value="TreeGrafter"/>
</dbReference>
<feature type="domain" description="PH" evidence="3">
    <location>
        <begin position="1083"/>
        <end position="1207"/>
    </location>
</feature>
<feature type="compositionally biased region" description="Polar residues" evidence="2">
    <location>
        <begin position="269"/>
        <end position="283"/>
    </location>
</feature>
<evidence type="ECO:0000313" key="4">
    <source>
        <dbReference type="EMBL" id="KAK5647362.1"/>
    </source>
</evidence>
<feature type="region of interest" description="Disordered" evidence="2">
    <location>
        <begin position="705"/>
        <end position="764"/>
    </location>
</feature>
<keyword evidence="1" id="KW-0175">Coiled coil</keyword>
<gene>
    <name evidence="4" type="ORF">RI129_002254</name>
</gene>
<keyword evidence="5" id="KW-1185">Reference proteome</keyword>
<dbReference type="FunFam" id="2.30.29.30:FF:000111">
    <property type="entry name" value="anillin isoform X1"/>
    <property type="match status" value="1"/>
</dbReference>
<dbReference type="InterPro" id="IPR012966">
    <property type="entry name" value="AHD"/>
</dbReference>
<dbReference type="GO" id="GO:0031106">
    <property type="term" value="P:septin ring organization"/>
    <property type="evidence" value="ECO:0007669"/>
    <property type="project" value="TreeGrafter"/>
</dbReference>
<evidence type="ECO:0000313" key="5">
    <source>
        <dbReference type="Proteomes" id="UP001329430"/>
    </source>
</evidence>
<dbReference type="Pfam" id="PF00169">
    <property type="entry name" value="PH"/>
    <property type="match status" value="1"/>
</dbReference>
<dbReference type="InterPro" id="IPR001849">
    <property type="entry name" value="PH_domain"/>
</dbReference>
<feature type="region of interest" description="Disordered" evidence="2">
    <location>
        <begin position="1011"/>
        <end position="1033"/>
    </location>
</feature>
<dbReference type="GO" id="GO:0000281">
    <property type="term" value="P:mitotic cytokinesis"/>
    <property type="evidence" value="ECO:0007669"/>
    <property type="project" value="TreeGrafter"/>
</dbReference>
<comment type="caution">
    <text evidence="4">The sequence shown here is derived from an EMBL/GenBank/DDBJ whole genome shotgun (WGS) entry which is preliminary data.</text>
</comment>
<protein>
    <recommendedName>
        <fullName evidence="3">PH domain-containing protein</fullName>
    </recommendedName>
</protein>
<feature type="compositionally biased region" description="Basic and acidic residues" evidence="2">
    <location>
        <begin position="1014"/>
        <end position="1025"/>
    </location>
</feature>
<dbReference type="GO" id="GO:0005826">
    <property type="term" value="C:actomyosin contractile ring"/>
    <property type="evidence" value="ECO:0007669"/>
    <property type="project" value="TreeGrafter"/>
</dbReference>
<proteinExistence type="predicted"/>
<name>A0AAN7ZLY0_9COLE</name>
<feature type="compositionally biased region" description="Basic and acidic residues" evidence="2">
    <location>
        <begin position="258"/>
        <end position="268"/>
    </location>
</feature>
<dbReference type="AlphaFoldDB" id="A0AAN7ZLY0"/>
<dbReference type="EMBL" id="JAVRBK010000002">
    <property type="protein sequence ID" value="KAK5647362.1"/>
    <property type="molecule type" value="Genomic_DNA"/>
</dbReference>
<dbReference type="Pfam" id="PF08174">
    <property type="entry name" value="Anillin"/>
    <property type="match status" value="1"/>
</dbReference>
<sequence length="1214" mass="134517">MDPFTERILERARERQKKLLQNKDVTALEGSNSVSVTSLRESKGVNMTTTVSDPVLCTKSLPDNNLGTETKSEGNLVSMVRQNSKTRISSNITGSPQSLMKTFNIQKENFNMEIKLSSTENVRVEVEFQDENEEGKENIQSVDVSNNNQVGLRDDAKMRLQRLGKLYAGGDDANISSPIHRTEATFLADEIPSKKYERKDGGRTGKGLGALSTLAQDINQWEDNLSAAKVTTDKQSVKKKSWKPPAPRPPISSACTNGEKKMQNEDTKIQVNGGNSPRNSPKICSNEDKPQQLNLDPTLVETLESQGFTRTVSNSRLVYNYNKQTSQETKSAEIRSPSKMKELISKTSIIEEVEEIDKGKKLDGAALFKCNLKKGNIANKAALFETNSSSSPNRPNKDPALLSLSERKALFEKNKGEVLFPKAPISMATPVTGVQNVPKPVSPVKVVEKKSPPKYLAPRPPIRKMDASDSAAFRVAPSESGGIASKVAALFKNKSTISQQQIENEIKEQRQKEMDILLHRFHKNKAAVDISPSTQKGDSESDDDDDPSETTAMIAKKVAEIVKTNGKTPSPPPMPTPSSSRKSGGKRCSLEDSPKVAATLEDVKRIKVSPAKPGKLYPCLSDIEAVTETETEMNTASTSPNNSSYEACSDSDCEAADTSFGRDVLETVCKNQSPPKRSIYLDSTESDMSDILDDMDDYLDEALAYDASNGPTPPKHRRSRSPIDKASHSSSSFQYKNCSPSKPTTPYQTPIKEPSPIKNESPAYVVDGDDVLPLTHTVSFYRKQQTQGSKTPIRQVIKYPAIHESSDDSSFKEEDGEVQSKISSLMDEMMKQQTIISQTSQALNLCYSTPEFTGSTEQVEAEKVLLLATHRRSAAQREIERLSVLKTLHSDNKFTENIPLEKGKLVISSIVLPLKRDYVRALNATGGKGHHVVCLIKCADQVYSTQLVSTVATNDRNPNLELNIPGTIHFKDIYSNFTAQFEVYCLQAQNESLPHDVKYHINKKAANKITPKKGKAESRLIRPPKESPGGPQAVRSPTFALMGYVVFSIQAMKRKNWTLNNAPSMSPLEGIVEMRVKCELTTAVEHHGFLTMFEDVSGFGAWHRRWCMLKEHSLSYWKYPDDEKKKPPIDTLDLSTCITTQVGPVRRDICARLNTFLIETKRPAQTHDVDSLVMQCNGDITIIRHLLSADTKEERNEWCVAFNKALTAANMLRG</sequence>
<reference evidence="4 5" key="1">
    <citation type="journal article" date="2024" name="Insects">
        <title>An Improved Chromosome-Level Genome Assembly of the Firefly Pyrocoelia pectoralis.</title>
        <authorList>
            <person name="Fu X."/>
            <person name="Meyer-Rochow V.B."/>
            <person name="Ballantyne L."/>
            <person name="Zhu X."/>
        </authorList>
    </citation>
    <scope>NUCLEOTIDE SEQUENCE [LARGE SCALE GENOMIC DNA]</scope>
    <source>
        <tissue evidence="4">Whole body</tissue>
    </source>
</reference>
<dbReference type="InterPro" id="IPR011993">
    <property type="entry name" value="PH-like_dom_sf"/>
</dbReference>
<dbReference type="InterPro" id="IPR037840">
    <property type="entry name" value="PH_Anillin"/>
</dbReference>
<feature type="region of interest" description="Disordered" evidence="2">
    <location>
        <begin position="630"/>
        <end position="650"/>
    </location>
</feature>
<feature type="compositionally biased region" description="Polar residues" evidence="2">
    <location>
        <begin position="632"/>
        <end position="646"/>
    </location>
</feature>
<feature type="region of interest" description="Disordered" evidence="2">
    <location>
        <begin position="229"/>
        <end position="291"/>
    </location>
</feature>
<organism evidence="4 5">
    <name type="scientific">Pyrocoelia pectoralis</name>
    <dbReference type="NCBI Taxonomy" id="417401"/>
    <lineage>
        <taxon>Eukaryota</taxon>
        <taxon>Metazoa</taxon>
        <taxon>Ecdysozoa</taxon>
        <taxon>Arthropoda</taxon>
        <taxon>Hexapoda</taxon>
        <taxon>Insecta</taxon>
        <taxon>Pterygota</taxon>
        <taxon>Neoptera</taxon>
        <taxon>Endopterygota</taxon>
        <taxon>Coleoptera</taxon>
        <taxon>Polyphaga</taxon>
        <taxon>Elateriformia</taxon>
        <taxon>Elateroidea</taxon>
        <taxon>Lampyridae</taxon>
        <taxon>Lampyrinae</taxon>
        <taxon>Pyrocoelia</taxon>
    </lineage>
</organism>
<dbReference type="Proteomes" id="UP001329430">
    <property type="component" value="Chromosome 2"/>
</dbReference>
<feature type="region of interest" description="Disordered" evidence="2">
    <location>
        <begin position="526"/>
        <end position="595"/>
    </location>
</feature>
<dbReference type="CDD" id="cd01263">
    <property type="entry name" value="PH_anillin"/>
    <property type="match status" value="1"/>
</dbReference>
<evidence type="ECO:0000256" key="2">
    <source>
        <dbReference type="SAM" id="MobiDB-lite"/>
    </source>
</evidence>
<dbReference type="SMART" id="SM00233">
    <property type="entry name" value="PH"/>
    <property type="match status" value="1"/>
</dbReference>
<feature type="compositionally biased region" description="Polar residues" evidence="2">
    <location>
        <begin position="728"/>
        <end position="748"/>
    </location>
</feature>
<dbReference type="Gene3D" id="2.30.29.30">
    <property type="entry name" value="Pleckstrin-homology domain (PH domain)/Phosphotyrosine-binding domain (PTB)"/>
    <property type="match status" value="1"/>
</dbReference>
<dbReference type="PANTHER" id="PTHR21538">
    <property type="entry name" value="ANILLIN/RHOTEKIN RTKN"/>
    <property type="match status" value="1"/>
</dbReference>
<dbReference type="PANTHER" id="PTHR21538:SF23">
    <property type="entry name" value="ANILLIN"/>
    <property type="match status" value="1"/>
</dbReference>
<evidence type="ECO:0000259" key="3">
    <source>
        <dbReference type="PROSITE" id="PS50003"/>
    </source>
</evidence>
<accession>A0AAN7ZLY0</accession>
<dbReference type="SUPFAM" id="SSF50729">
    <property type="entry name" value="PH domain-like"/>
    <property type="match status" value="1"/>
</dbReference>
<evidence type="ECO:0000256" key="1">
    <source>
        <dbReference type="ARBA" id="ARBA00023054"/>
    </source>
</evidence>